<evidence type="ECO:0000313" key="2">
    <source>
        <dbReference type="Proteomes" id="UP000014660"/>
    </source>
</evidence>
<sequence length="50" mass="5766">MVNSVFFKKLKSLNFTGFQGYIEGEKVFEKLKNIIKRIAGKRERKKSTGA</sequence>
<dbReference type="GeneID" id="58788984"/>
<dbReference type="KEGG" id="fac:FACI_IFERC01G1423"/>
<proteinExistence type="predicted"/>
<accession>S0AQ70</accession>
<dbReference type="RefSeq" id="WP_009887458.1">
    <property type="nucleotide sequence ID" value="NC_021592.1"/>
</dbReference>
<dbReference type="AlphaFoldDB" id="S0AQ70"/>
<dbReference type="Proteomes" id="UP000014660">
    <property type="component" value="Chromosome"/>
</dbReference>
<dbReference type="EMBL" id="CP004145">
    <property type="protein sequence ID" value="AGO61403.1"/>
    <property type="molecule type" value="Genomic_DNA"/>
</dbReference>
<gene>
    <name evidence="1" type="ORF">FACI_IFERC00001G1423</name>
</gene>
<dbReference type="HOGENOM" id="CLU_3112893_0_0_2"/>
<name>S0AQ70_FERAC</name>
<organism evidence="1 2">
    <name type="scientific">Ferroplasma acidarmanus Fer1</name>
    <dbReference type="NCBI Taxonomy" id="333146"/>
    <lineage>
        <taxon>Archaea</taxon>
        <taxon>Methanobacteriati</taxon>
        <taxon>Thermoplasmatota</taxon>
        <taxon>Thermoplasmata</taxon>
        <taxon>Thermoplasmatales</taxon>
        <taxon>Ferroplasmaceae</taxon>
        <taxon>Ferroplasma</taxon>
    </lineage>
</organism>
<keyword evidence="2" id="KW-1185">Reference proteome</keyword>
<evidence type="ECO:0000313" key="1">
    <source>
        <dbReference type="EMBL" id="AGO61403.1"/>
    </source>
</evidence>
<reference evidence="1 2" key="1">
    <citation type="journal article" date="2007" name="Proc. Natl. Acad. Sci. U.S.A.">
        <title>Genome dynamics in a natural archaeal population.</title>
        <authorList>
            <person name="Allen E.E."/>
            <person name="Tyson G.W."/>
            <person name="Whitaker R.J."/>
            <person name="Detter J.C."/>
            <person name="Richardson P.M."/>
            <person name="Banfield J.F."/>
        </authorList>
    </citation>
    <scope>NUCLEOTIDE SEQUENCE [LARGE SCALE GENOMIC DNA]</scope>
    <source>
        <strain evidence="2">fer1</strain>
    </source>
</reference>
<protein>
    <submittedName>
        <fullName evidence="1">Uncharacterized protein</fullName>
    </submittedName>
</protein>